<dbReference type="KEGG" id="ptan:CRYO30217_01104"/>
<dbReference type="Gene3D" id="3.90.1720.10">
    <property type="entry name" value="endopeptidase domain like (from Nostoc punctiforme)"/>
    <property type="match status" value="1"/>
</dbReference>
<dbReference type="GO" id="GO:0006508">
    <property type="term" value="P:proteolysis"/>
    <property type="evidence" value="ECO:0007669"/>
    <property type="project" value="UniProtKB-KW"/>
</dbReference>
<protein>
    <recommendedName>
        <fullName evidence="7">NlpC/P60 domain-containing protein</fullName>
    </recommendedName>
</protein>
<proteinExistence type="inferred from homology"/>
<dbReference type="InterPro" id="IPR038765">
    <property type="entry name" value="Papain-like_cys_pep_sf"/>
</dbReference>
<dbReference type="EMBL" id="OU015584">
    <property type="protein sequence ID" value="CAG5079872.1"/>
    <property type="molecule type" value="Genomic_DNA"/>
</dbReference>
<sequence>MRLSIVITLLLSSYFSFSMMTPDSCISVNKADTFCESGLDLDSCSYLPLYKSSYDWLGVPYHYAGTSKKGVDCSGFVKAVFKEVYNIQLKGSASHIYSNCTPIDQEDLQEGDLVFFKINKSRISHIGIYLQNGFFVHASVSRGVMVNNLSEKYYKKYYYSGGRLANND</sequence>
<evidence type="ECO:0000256" key="4">
    <source>
        <dbReference type="ARBA" id="ARBA00022801"/>
    </source>
</evidence>
<keyword evidence="5" id="KW-0788">Thiol protease</keyword>
<dbReference type="Proteomes" id="UP000683507">
    <property type="component" value="Chromosome"/>
</dbReference>
<dbReference type="GO" id="GO:0008234">
    <property type="term" value="F:cysteine-type peptidase activity"/>
    <property type="evidence" value="ECO:0007669"/>
    <property type="project" value="UniProtKB-KW"/>
</dbReference>
<feature type="domain" description="NlpC/P60" evidence="7">
    <location>
        <begin position="43"/>
        <end position="165"/>
    </location>
</feature>
<evidence type="ECO:0000259" key="7">
    <source>
        <dbReference type="PROSITE" id="PS51935"/>
    </source>
</evidence>
<evidence type="ECO:0000256" key="5">
    <source>
        <dbReference type="ARBA" id="ARBA00022807"/>
    </source>
</evidence>
<accession>A0A916JLU3</accession>
<gene>
    <name evidence="8" type="ORF">CRYO30217_01104</name>
</gene>
<feature type="chain" id="PRO_5038077585" description="NlpC/P60 domain-containing protein" evidence="6">
    <location>
        <begin position="19"/>
        <end position="168"/>
    </location>
</feature>
<evidence type="ECO:0000256" key="6">
    <source>
        <dbReference type="SAM" id="SignalP"/>
    </source>
</evidence>
<evidence type="ECO:0000313" key="8">
    <source>
        <dbReference type="EMBL" id="CAG5079872.1"/>
    </source>
</evidence>
<dbReference type="InterPro" id="IPR052062">
    <property type="entry name" value="Murein_DD/LD_carboxypeptidase"/>
</dbReference>
<dbReference type="InterPro" id="IPR000064">
    <property type="entry name" value="NLP_P60_dom"/>
</dbReference>
<evidence type="ECO:0000313" key="9">
    <source>
        <dbReference type="Proteomes" id="UP000683507"/>
    </source>
</evidence>
<keyword evidence="3 6" id="KW-0732">Signal</keyword>
<organism evidence="8 9">
    <name type="scientific">Parvicella tangerina</name>
    <dbReference type="NCBI Taxonomy" id="2829795"/>
    <lineage>
        <taxon>Bacteria</taxon>
        <taxon>Pseudomonadati</taxon>
        <taxon>Bacteroidota</taxon>
        <taxon>Flavobacteriia</taxon>
        <taxon>Flavobacteriales</taxon>
        <taxon>Parvicellaceae</taxon>
        <taxon>Parvicella</taxon>
    </lineage>
</organism>
<evidence type="ECO:0000256" key="2">
    <source>
        <dbReference type="ARBA" id="ARBA00022670"/>
    </source>
</evidence>
<dbReference type="PROSITE" id="PS51935">
    <property type="entry name" value="NLPC_P60"/>
    <property type="match status" value="1"/>
</dbReference>
<dbReference type="Pfam" id="PF00877">
    <property type="entry name" value="NLPC_P60"/>
    <property type="match status" value="1"/>
</dbReference>
<dbReference type="SUPFAM" id="SSF54001">
    <property type="entry name" value="Cysteine proteinases"/>
    <property type="match status" value="1"/>
</dbReference>
<dbReference type="PANTHER" id="PTHR47360">
    <property type="entry name" value="MUREIN DD-ENDOPEPTIDASE MEPS/MUREIN LD-CARBOXYPEPTIDASE"/>
    <property type="match status" value="1"/>
</dbReference>
<dbReference type="PANTHER" id="PTHR47360:SF1">
    <property type="entry name" value="ENDOPEPTIDASE NLPC-RELATED"/>
    <property type="match status" value="1"/>
</dbReference>
<evidence type="ECO:0000256" key="3">
    <source>
        <dbReference type="ARBA" id="ARBA00022729"/>
    </source>
</evidence>
<comment type="similarity">
    <text evidence="1">Belongs to the peptidase C40 family.</text>
</comment>
<name>A0A916JLU3_9FLAO</name>
<feature type="signal peptide" evidence="6">
    <location>
        <begin position="1"/>
        <end position="18"/>
    </location>
</feature>
<keyword evidence="4" id="KW-0378">Hydrolase</keyword>
<dbReference type="AlphaFoldDB" id="A0A916JLU3"/>
<evidence type="ECO:0000256" key="1">
    <source>
        <dbReference type="ARBA" id="ARBA00007074"/>
    </source>
</evidence>
<reference evidence="8" key="1">
    <citation type="submission" date="2021-04" db="EMBL/GenBank/DDBJ databases">
        <authorList>
            <person name="Rodrigo-Torres L."/>
            <person name="Arahal R. D."/>
            <person name="Lucena T."/>
        </authorList>
    </citation>
    <scope>NUCLEOTIDE SEQUENCE</scope>
    <source>
        <strain evidence="8">AS29M-1</strain>
    </source>
</reference>
<keyword evidence="2" id="KW-0645">Protease</keyword>
<keyword evidence="9" id="KW-1185">Reference proteome</keyword>